<gene>
    <name evidence="10" type="ordered locus">Mhar_1032</name>
</gene>
<dbReference type="EMBL" id="CP003117">
    <property type="protein sequence ID" value="AET64401.1"/>
    <property type="molecule type" value="Genomic_DNA"/>
</dbReference>
<dbReference type="GO" id="GO:0015420">
    <property type="term" value="F:ABC-type vitamin B12 transporter activity"/>
    <property type="evidence" value="ECO:0007669"/>
    <property type="project" value="UniProtKB-EC"/>
</dbReference>
<dbReference type="InterPro" id="IPR003593">
    <property type="entry name" value="AAA+_ATPase"/>
</dbReference>
<dbReference type="Pfam" id="PF00005">
    <property type="entry name" value="ABC_tran"/>
    <property type="match status" value="1"/>
</dbReference>
<evidence type="ECO:0000256" key="8">
    <source>
        <dbReference type="ARBA" id="ARBA00077139"/>
    </source>
</evidence>
<dbReference type="Proteomes" id="UP000005877">
    <property type="component" value="Chromosome"/>
</dbReference>
<dbReference type="EC" id="7.6.2.8" evidence="6"/>
<dbReference type="InterPro" id="IPR027417">
    <property type="entry name" value="P-loop_NTPase"/>
</dbReference>
<keyword evidence="11" id="KW-1185">Reference proteome</keyword>
<keyword evidence="1" id="KW-0813">Transport</keyword>
<name>G7WM26_METH6</name>
<evidence type="ECO:0000256" key="6">
    <source>
        <dbReference type="ARBA" id="ARBA00066387"/>
    </source>
</evidence>
<organism evidence="10 11">
    <name type="scientific">Methanothrix harundinacea (strain 6Ac)</name>
    <name type="common">Methanosaeta harundinacea</name>
    <dbReference type="NCBI Taxonomy" id="1110509"/>
    <lineage>
        <taxon>Archaea</taxon>
        <taxon>Methanobacteriati</taxon>
        <taxon>Methanobacteriota</taxon>
        <taxon>Stenosarchaea group</taxon>
        <taxon>Methanomicrobia</taxon>
        <taxon>Methanotrichales</taxon>
        <taxon>Methanotrichaceae</taxon>
        <taxon>Methanothrix</taxon>
    </lineage>
</organism>
<keyword evidence="2" id="KW-0547">Nucleotide-binding</keyword>
<dbReference type="InterPro" id="IPR003439">
    <property type="entry name" value="ABC_transporter-like_ATP-bd"/>
</dbReference>
<evidence type="ECO:0000259" key="9">
    <source>
        <dbReference type="PROSITE" id="PS50893"/>
    </source>
</evidence>
<dbReference type="KEGG" id="mhi:Mhar_1032"/>
<reference evidence="10 11" key="1">
    <citation type="journal article" date="2012" name="PLoS ONE">
        <title>The genome characteristics and predicted function of methyl-group oxidation pathway in the obligate aceticlastic methanogens, Methanosaeta spp.</title>
        <authorList>
            <person name="Zhu J."/>
            <person name="Zheng H."/>
            <person name="Ai G."/>
            <person name="Zhang G."/>
            <person name="Liu D."/>
            <person name="Liu X."/>
            <person name="Dong X."/>
        </authorList>
    </citation>
    <scope>NUCLEOTIDE SEQUENCE [LARGE SCALE GENOMIC DNA]</scope>
    <source>
        <strain evidence="10 11">6Ac</strain>
    </source>
</reference>
<dbReference type="FunFam" id="3.40.50.300:FF:000134">
    <property type="entry name" value="Iron-enterobactin ABC transporter ATP-binding protein"/>
    <property type="match status" value="1"/>
</dbReference>
<dbReference type="GO" id="GO:0005524">
    <property type="term" value="F:ATP binding"/>
    <property type="evidence" value="ECO:0007669"/>
    <property type="project" value="UniProtKB-KW"/>
</dbReference>
<dbReference type="GO" id="GO:0016887">
    <property type="term" value="F:ATP hydrolysis activity"/>
    <property type="evidence" value="ECO:0007669"/>
    <property type="project" value="InterPro"/>
</dbReference>
<dbReference type="PROSITE" id="PS50893">
    <property type="entry name" value="ABC_TRANSPORTER_2"/>
    <property type="match status" value="1"/>
</dbReference>
<dbReference type="STRING" id="1110509.Mhar_1032"/>
<evidence type="ECO:0000256" key="5">
    <source>
        <dbReference type="ARBA" id="ARBA00058960"/>
    </source>
</evidence>
<dbReference type="AlphaFoldDB" id="G7WM26"/>
<dbReference type="GeneID" id="12510201"/>
<evidence type="ECO:0000256" key="4">
    <source>
        <dbReference type="ARBA" id="ARBA00050590"/>
    </source>
</evidence>
<evidence type="ECO:0000313" key="10">
    <source>
        <dbReference type="EMBL" id="AET64401.1"/>
    </source>
</evidence>
<dbReference type="PROSITE" id="PS00211">
    <property type="entry name" value="ABC_TRANSPORTER_1"/>
    <property type="match status" value="1"/>
</dbReference>
<accession>G7WM26</accession>
<dbReference type="InterPro" id="IPR050153">
    <property type="entry name" value="Metal_Ion_Import_ABC"/>
</dbReference>
<evidence type="ECO:0000256" key="7">
    <source>
        <dbReference type="ARBA" id="ARBA00073649"/>
    </source>
</evidence>
<dbReference type="Gene3D" id="3.40.50.300">
    <property type="entry name" value="P-loop containing nucleotide triphosphate hydrolases"/>
    <property type="match status" value="1"/>
</dbReference>
<comment type="catalytic activity">
    <reaction evidence="4">
        <text>an R-cob(III)alamin(out) + ATP + H2O = an R-cob(III)alamin(in) + ADP + phosphate + H(+)</text>
        <dbReference type="Rhea" id="RHEA:17873"/>
        <dbReference type="ChEBI" id="CHEBI:15377"/>
        <dbReference type="ChEBI" id="CHEBI:15378"/>
        <dbReference type="ChEBI" id="CHEBI:30616"/>
        <dbReference type="ChEBI" id="CHEBI:43474"/>
        <dbReference type="ChEBI" id="CHEBI:140785"/>
        <dbReference type="ChEBI" id="CHEBI:456216"/>
        <dbReference type="EC" id="7.6.2.8"/>
    </reaction>
</comment>
<dbReference type="SUPFAM" id="SSF52540">
    <property type="entry name" value="P-loop containing nucleoside triphosphate hydrolases"/>
    <property type="match status" value="1"/>
</dbReference>
<dbReference type="PANTHER" id="PTHR42734:SF19">
    <property type="entry name" value="IRON COMPOUNDS ABC TRANSPORTER, ATP-BINDING PROTEIN"/>
    <property type="match status" value="1"/>
</dbReference>
<evidence type="ECO:0000256" key="3">
    <source>
        <dbReference type="ARBA" id="ARBA00022840"/>
    </source>
</evidence>
<dbReference type="PANTHER" id="PTHR42734">
    <property type="entry name" value="METAL TRANSPORT SYSTEM ATP-BINDING PROTEIN TM_0124-RELATED"/>
    <property type="match status" value="1"/>
</dbReference>
<dbReference type="InterPro" id="IPR017871">
    <property type="entry name" value="ABC_transporter-like_CS"/>
</dbReference>
<evidence type="ECO:0000313" key="11">
    <source>
        <dbReference type="Proteomes" id="UP000005877"/>
    </source>
</evidence>
<dbReference type="CDD" id="cd03214">
    <property type="entry name" value="ABC_Iron-Siderophores_B12_Hemin"/>
    <property type="match status" value="1"/>
</dbReference>
<evidence type="ECO:0000256" key="2">
    <source>
        <dbReference type="ARBA" id="ARBA00022741"/>
    </source>
</evidence>
<sequence length="276" mass="29969">MSGIEVRDLSFGYNGMPILAGIDLSIDRGSKVTLLGPNGCGKTTLLKTINRLLKPASGSVVIDGKIASQMGARELAQVIGYVPQGHRSSFPFTSFEIVLTGRLPHISNFSSPGARDFEVARRALELVGAGHLSDRPYTQISGGERQMVMIARSLAQEPRFLLLDEPTSYLDFKNQVRVLKTVTSIAATEGVTVIMTLHDPNHALAYSDRVVLMRRLPKGGDGAVHHPALRRDAPSGGNVVAYGRPEEVMTPENIEDAYGMKVEILEIDGRRIILPL</sequence>
<dbReference type="HOGENOM" id="CLU_000604_1_11_2"/>
<comment type="function">
    <text evidence="5">Required for corrinoid utilization. Probably part of the ABC transporter complex BtuCDF involved in cobalamin (vitamin B12) import. Probably responsible for energy coupling to the transport system.</text>
</comment>
<evidence type="ECO:0000256" key="1">
    <source>
        <dbReference type="ARBA" id="ARBA00022448"/>
    </source>
</evidence>
<protein>
    <recommendedName>
        <fullName evidence="7">Cobalamin import ATP-binding protein BtuD</fullName>
        <ecNumber evidence="6">7.6.2.8</ecNumber>
    </recommendedName>
    <alternativeName>
        <fullName evidence="8">Vitamin B12-transporting ATPase</fullName>
    </alternativeName>
</protein>
<feature type="domain" description="ABC transporter" evidence="9">
    <location>
        <begin position="4"/>
        <end position="240"/>
    </location>
</feature>
<dbReference type="RefSeq" id="WP_014586586.1">
    <property type="nucleotide sequence ID" value="NC_017527.1"/>
</dbReference>
<proteinExistence type="predicted"/>
<dbReference type="SMART" id="SM00382">
    <property type="entry name" value="AAA"/>
    <property type="match status" value="1"/>
</dbReference>
<dbReference type="PATRIC" id="fig|1110509.7.peg.1151"/>
<keyword evidence="3 10" id="KW-0067">ATP-binding</keyword>